<dbReference type="AlphaFoldDB" id="X1HMC4"/>
<organism evidence="2">
    <name type="scientific">marine sediment metagenome</name>
    <dbReference type="NCBI Taxonomy" id="412755"/>
    <lineage>
        <taxon>unclassified sequences</taxon>
        <taxon>metagenomes</taxon>
        <taxon>ecological metagenomes</taxon>
    </lineage>
</organism>
<evidence type="ECO:0000256" key="1">
    <source>
        <dbReference type="SAM" id="MobiDB-lite"/>
    </source>
</evidence>
<name>X1HMC4_9ZZZZ</name>
<sequence length="50" mass="5161">GTTARNKVPRGNPTALPAILDAVATMDVRPVRGPSPRGSQENGRGHPPSC</sequence>
<feature type="region of interest" description="Disordered" evidence="1">
    <location>
        <begin position="25"/>
        <end position="50"/>
    </location>
</feature>
<protein>
    <submittedName>
        <fullName evidence="2">Uncharacterized protein</fullName>
    </submittedName>
</protein>
<accession>X1HMC4</accession>
<gene>
    <name evidence="2" type="ORF">S03H2_45474</name>
</gene>
<proteinExistence type="predicted"/>
<comment type="caution">
    <text evidence="2">The sequence shown here is derived from an EMBL/GenBank/DDBJ whole genome shotgun (WGS) entry which is preliminary data.</text>
</comment>
<feature type="non-terminal residue" evidence="2">
    <location>
        <position position="1"/>
    </location>
</feature>
<reference evidence="2" key="1">
    <citation type="journal article" date="2014" name="Front. Microbiol.">
        <title>High frequency of phylogenetically diverse reductive dehalogenase-homologous genes in deep subseafloor sedimentary metagenomes.</title>
        <authorList>
            <person name="Kawai M."/>
            <person name="Futagami T."/>
            <person name="Toyoda A."/>
            <person name="Takaki Y."/>
            <person name="Nishi S."/>
            <person name="Hori S."/>
            <person name="Arai W."/>
            <person name="Tsubouchi T."/>
            <person name="Morono Y."/>
            <person name="Uchiyama I."/>
            <person name="Ito T."/>
            <person name="Fujiyama A."/>
            <person name="Inagaki F."/>
            <person name="Takami H."/>
        </authorList>
    </citation>
    <scope>NUCLEOTIDE SEQUENCE</scope>
    <source>
        <strain evidence="2">Expedition CK06-06</strain>
    </source>
</reference>
<evidence type="ECO:0000313" key="2">
    <source>
        <dbReference type="EMBL" id="GAH71301.1"/>
    </source>
</evidence>
<dbReference type="EMBL" id="BARU01028494">
    <property type="protein sequence ID" value="GAH71301.1"/>
    <property type="molecule type" value="Genomic_DNA"/>
</dbReference>